<feature type="compositionally biased region" description="Basic and acidic residues" evidence="1">
    <location>
        <begin position="176"/>
        <end position="186"/>
    </location>
</feature>
<evidence type="ECO:0000313" key="2">
    <source>
        <dbReference type="EMBL" id="TMR19413.1"/>
    </source>
</evidence>
<dbReference type="EMBL" id="VCKY01000062">
    <property type="protein sequence ID" value="TMR19413.1"/>
    <property type="molecule type" value="Genomic_DNA"/>
</dbReference>
<sequence length="258" mass="26805">MRHLSTITLPHLATAPPNPPAGITLLYAKAAGLHACTPAERDVPLALTWRRLPANVSAGTAGITITALNAPVTTGTYSVTYFGTYTGASASVGASFAVPGPAASAIIGHLEIATADGFDMKPLTGLGGYVGTGLSLGATALPFIIRATITFTTAGTLSLSANGHGGRRRCRLSQLGREHADADSADRAGGAVSQRLRRPRRPSGDRGRRRDRHPGHVDPAGCGVAHRWVGAQREIRHRVGAPRGQLKDAAHLQKLACQ</sequence>
<keyword evidence="3" id="KW-1185">Reference proteome</keyword>
<accession>A0A5S4FHK1</accession>
<evidence type="ECO:0000256" key="1">
    <source>
        <dbReference type="SAM" id="MobiDB-lite"/>
    </source>
</evidence>
<reference evidence="2 3" key="1">
    <citation type="submission" date="2019-05" db="EMBL/GenBank/DDBJ databases">
        <title>Draft genome sequence of Nonomuraea turkmeniaca DSM 43926.</title>
        <authorList>
            <person name="Saricaoglu S."/>
            <person name="Isik K."/>
        </authorList>
    </citation>
    <scope>NUCLEOTIDE SEQUENCE [LARGE SCALE GENOMIC DNA]</scope>
    <source>
        <strain evidence="2 3">DSM 43926</strain>
    </source>
</reference>
<gene>
    <name evidence="2" type="ORF">ETD86_19790</name>
</gene>
<proteinExistence type="predicted"/>
<name>A0A5S4FHK1_9ACTN</name>
<comment type="caution">
    <text evidence="2">The sequence shown here is derived from an EMBL/GenBank/DDBJ whole genome shotgun (WGS) entry which is preliminary data.</text>
</comment>
<protein>
    <submittedName>
        <fullName evidence="2">Uncharacterized protein</fullName>
    </submittedName>
</protein>
<dbReference type="RefSeq" id="WP_138667636.1">
    <property type="nucleotide sequence ID" value="NZ_VCKY01000062.1"/>
</dbReference>
<dbReference type="AlphaFoldDB" id="A0A5S4FHK1"/>
<evidence type="ECO:0000313" key="3">
    <source>
        <dbReference type="Proteomes" id="UP000309128"/>
    </source>
</evidence>
<feature type="region of interest" description="Disordered" evidence="1">
    <location>
        <begin position="175"/>
        <end position="223"/>
    </location>
</feature>
<dbReference type="Proteomes" id="UP000309128">
    <property type="component" value="Unassembled WGS sequence"/>
</dbReference>
<organism evidence="2 3">
    <name type="scientific">Nonomuraea turkmeniaca</name>
    <dbReference type="NCBI Taxonomy" id="103838"/>
    <lineage>
        <taxon>Bacteria</taxon>
        <taxon>Bacillati</taxon>
        <taxon>Actinomycetota</taxon>
        <taxon>Actinomycetes</taxon>
        <taxon>Streptosporangiales</taxon>
        <taxon>Streptosporangiaceae</taxon>
        <taxon>Nonomuraea</taxon>
    </lineage>
</organism>